<comment type="subcellular location">
    <subcellularLocation>
        <location evidence="1">Cytoplasmic vesicle</location>
        <location evidence="1">Secretory vesicle</location>
        <location evidence="1">Acrosome</location>
    </subcellularLocation>
</comment>
<dbReference type="EMBL" id="KV936160">
    <property type="protein sequence ID" value="PIO29358.1"/>
    <property type="molecule type" value="Genomic_DNA"/>
</dbReference>
<dbReference type="InterPro" id="IPR052472">
    <property type="entry name" value="MORN3"/>
</dbReference>
<dbReference type="OrthoDB" id="270720at2759"/>
<evidence type="ECO:0000256" key="4">
    <source>
        <dbReference type="ARBA" id="ARBA00039854"/>
    </source>
</evidence>
<name>A0A2G9RN93_AQUCT</name>
<proteinExistence type="predicted"/>
<reference evidence="8" key="1">
    <citation type="journal article" date="2017" name="Nat. Commun.">
        <title>The North American bullfrog draft genome provides insight into hormonal regulation of long noncoding RNA.</title>
        <authorList>
            <person name="Hammond S.A."/>
            <person name="Warren R.L."/>
            <person name="Vandervalk B.P."/>
            <person name="Kucuk E."/>
            <person name="Khan H."/>
            <person name="Gibb E.A."/>
            <person name="Pandoh P."/>
            <person name="Kirk H."/>
            <person name="Zhao Y."/>
            <person name="Jones M."/>
            <person name="Mungall A.J."/>
            <person name="Coope R."/>
            <person name="Pleasance S."/>
            <person name="Moore R.A."/>
            <person name="Holt R.A."/>
            <person name="Round J.M."/>
            <person name="Ohora S."/>
            <person name="Walle B.V."/>
            <person name="Veldhoen N."/>
            <person name="Helbing C.C."/>
            <person name="Birol I."/>
        </authorList>
    </citation>
    <scope>NUCLEOTIDE SEQUENCE [LARGE SCALE GENOMIC DNA]</scope>
</reference>
<gene>
    <name evidence="7" type="ORF">AB205_0180040</name>
</gene>
<evidence type="ECO:0000313" key="7">
    <source>
        <dbReference type="EMBL" id="PIO29358.1"/>
    </source>
</evidence>
<keyword evidence="8" id="KW-1185">Reference proteome</keyword>
<dbReference type="SMART" id="SM00698">
    <property type="entry name" value="MORN"/>
    <property type="match status" value="3"/>
</dbReference>
<dbReference type="AlphaFoldDB" id="A0A2G9RN93"/>
<keyword evidence="2" id="KW-0677">Repeat</keyword>
<evidence type="ECO:0000313" key="8">
    <source>
        <dbReference type="Proteomes" id="UP000228934"/>
    </source>
</evidence>
<evidence type="ECO:0000256" key="2">
    <source>
        <dbReference type="ARBA" id="ARBA00022737"/>
    </source>
</evidence>
<dbReference type="PANTHER" id="PTHR46511">
    <property type="entry name" value="MORN REPEAT-CONTAINING PROTEIN 3"/>
    <property type="match status" value="1"/>
</dbReference>
<dbReference type="Proteomes" id="UP000228934">
    <property type="component" value="Unassembled WGS sequence"/>
</dbReference>
<dbReference type="Gene3D" id="2.20.110.10">
    <property type="entry name" value="Histone H3 K4-specific methyltransferase SET7/9 N-terminal domain"/>
    <property type="match status" value="1"/>
</dbReference>
<evidence type="ECO:0000256" key="6">
    <source>
        <dbReference type="SAM" id="MobiDB-lite"/>
    </source>
</evidence>
<evidence type="ECO:0000256" key="1">
    <source>
        <dbReference type="ARBA" id="ARBA00004218"/>
    </source>
</evidence>
<dbReference type="GO" id="GO:0001669">
    <property type="term" value="C:acrosomal vesicle"/>
    <property type="evidence" value="ECO:0007669"/>
    <property type="project" value="UniProtKB-SubCell"/>
</dbReference>
<protein>
    <recommendedName>
        <fullName evidence="4">MORN repeat-containing protein 3</fullName>
    </recommendedName>
</protein>
<feature type="region of interest" description="Disordered" evidence="6">
    <location>
        <begin position="1"/>
        <end position="20"/>
    </location>
</feature>
<dbReference type="PANTHER" id="PTHR46511:SF1">
    <property type="entry name" value="MORN REPEAT-CONTAINING PROTEIN 3"/>
    <property type="match status" value="1"/>
</dbReference>
<evidence type="ECO:0000256" key="3">
    <source>
        <dbReference type="ARBA" id="ARBA00023329"/>
    </source>
</evidence>
<evidence type="ECO:0000256" key="5">
    <source>
        <dbReference type="ARBA" id="ARBA00045851"/>
    </source>
</evidence>
<comment type="function">
    <text evidence="5">Assembles a suppression complex (suppresome) by tethering SIRT1 and MDM2 to regulate composite modifications of p53/TP53. Confers both deacetylation-mediated functional inactivation, by SIRT1, and ubiquitination-dependent degradation, by MDM2, of p53/TP53, promoting a proliferative and cell survival behaviors. May play a role in the regulation of spermatogenesis.</text>
</comment>
<dbReference type="InterPro" id="IPR003409">
    <property type="entry name" value="MORN"/>
</dbReference>
<accession>A0A2G9RN93</accession>
<sequence length="108" mass="12803">MPLTKHPRDTEPPWREWDRKAQKSGLRHSVYCVNGDQYTGEWLNNLKHVLHHGYGTYFYTDTEYYEGDWKAGQRSGWGRMHFANGDLYEGEWLEDKHCGQGMLRLVLV</sequence>
<organism evidence="7 8">
    <name type="scientific">Aquarana catesbeiana</name>
    <name type="common">American bullfrog</name>
    <name type="synonym">Rana catesbeiana</name>
    <dbReference type="NCBI Taxonomy" id="8400"/>
    <lineage>
        <taxon>Eukaryota</taxon>
        <taxon>Metazoa</taxon>
        <taxon>Chordata</taxon>
        <taxon>Craniata</taxon>
        <taxon>Vertebrata</taxon>
        <taxon>Euteleostomi</taxon>
        <taxon>Amphibia</taxon>
        <taxon>Batrachia</taxon>
        <taxon>Anura</taxon>
        <taxon>Neobatrachia</taxon>
        <taxon>Ranoidea</taxon>
        <taxon>Ranidae</taxon>
        <taxon>Aquarana</taxon>
    </lineage>
</organism>
<keyword evidence="3" id="KW-0968">Cytoplasmic vesicle</keyword>
<dbReference type="SUPFAM" id="SSF82185">
    <property type="entry name" value="Histone H3 K4-specific methyltransferase SET7/9 N-terminal domain"/>
    <property type="match status" value="1"/>
</dbReference>
<dbReference type="Pfam" id="PF02493">
    <property type="entry name" value="MORN"/>
    <property type="match status" value="4"/>
</dbReference>
<dbReference type="FunFam" id="2.20.110.10:FF:000002">
    <property type="entry name" value="Phosphatidylinositol 4-phosphate 5-kinase 8"/>
    <property type="match status" value="1"/>
</dbReference>